<dbReference type="InterPro" id="IPR001087">
    <property type="entry name" value="GDSL"/>
</dbReference>
<comment type="similarity">
    <text evidence="2">Belongs to the 'GDSL' lipolytic enzyme family.</text>
</comment>
<dbReference type="GO" id="GO:0005576">
    <property type="term" value="C:extracellular region"/>
    <property type="evidence" value="ECO:0007669"/>
    <property type="project" value="UniProtKB-SubCell"/>
</dbReference>
<evidence type="ECO:0000256" key="2">
    <source>
        <dbReference type="ARBA" id="ARBA00008668"/>
    </source>
</evidence>
<keyword evidence="7" id="KW-0443">Lipid metabolism</keyword>
<accession>A0A4S4ELW8</accession>
<dbReference type="CDD" id="cd01837">
    <property type="entry name" value="SGNH_plant_lipase_like"/>
    <property type="match status" value="1"/>
</dbReference>
<evidence type="ECO:0008006" key="11">
    <source>
        <dbReference type="Google" id="ProtNLM"/>
    </source>
</evidence>
<feature type="signal peptide" evidence="8">
    <location>
        <begin position="1"/>
        <end position="26"/>
    </location>
</feature>
<reference evidence="9 10" key="1">
    <citation type="journal article" date="2018" name="Proc. Natl. Acad. Sci. U.S.A.">
        <title>Draft genome sequence of Camellia sinensis var. sinensis provides insights into the evolution of the tea genome and tea quality.</title>
        <authorList>
            <person name="Wei C."/>
            <person name="Yang H."/>
            <person name="Wang S."/>
            <person name="Zhao J."/>
            <person name="Liu C."/>
            <person name="Gao L."/>
            <person name="Xia E."/>
            <person name="Lu Y."/>
            <person name="Tai Y."/>
            <person name="She G."/>
            <person name="Sun J."/>
            <person name="Cao H."/>
            <person name="Tong W."/>
            <person name="Gao Q."/>
            <person name="Li Y."/>
            <person name="Deng W."/>
            <person name="Jiang X."/>
            <person name="Wang W."/>
            <person name="Chen Q."/>
            <person name="Zhang S."/>
            <person name="Li H."/>
            <person name="Wu J."/>
            <person name="Wang P."/>
            <person name="Li P."/>
            <person name="Shi C."/>
            <person name="Zheng F."/>
            <person name="Jian J."/>
            <person name="Huang B."/>
            <person name="Shan D."/>
            <person name="Shi M."/>
            <person name="Fang C."/>
            <person name="Yue Y."/>
            <person name="Li F."/>
            <person name="Li D."/>
            <person name="Wei S."/>
            <person name="Han B."/>
            <person name="Jiang C."/>
            <person name="Yin Y."/>
            <person name="Xia T."/>
            <person name="Zhang Z."/>
            <person name="Bennetzen J.L."/>
            <person name="Zhao S."/>
            <person name="Wan X."/>
        </authorList>
    </citation>
    <scope>NUCLEOTIDE SEQUENCE [LARGE SCALE GENOMIC DNA]</scope>
    <source>
        <strain evidence="10">cv. Shuchazao</strain>
        <tissue evidence="9">Leaf</tissue>
    </source>
</reference>
<proteinExistence type="inferred from homology"/>
<dbReference type="InterPro" id="IPR035669">
    <property type="entry name" value="SGNH_plant_lipase-like"/>
</dbReference>
<evidence type="ECO:0000256" key="5">
    <source>
        <dbReference type="ARBA" id="ARBA00022801"/>
    </source>
</evidence>
<keyword evidence="4 8" id="KW-0732">Signal</keyword>
<evidence type="ECO:0000313" key="9">
    <source>
        <dbReference type="EMBL" id="THG17628.1"/>
    </source>
</evidence>
<keyword evidence="5" id="KW-0378">Hydrolase</keyword>
<keyword evidence="10" id="KW-1185">Reference proteome</keyword>
<comment type="caution">
    <text evidence="9">The sequence shown here is derived from an EMBL/GenBank/DDBJ whole genome shotgun (WGS) entry which is preliminary data.</text>
</comment>
<dbReference type="GO" id="GO:0016788">
    <property type="term" value="F:hydrolase activity, acting on ester bonds"/>
    <property type="evidence" value="ECO:0007669"/>
    <property type="project" value="InterPro"/>
</dbReference>
<dbReference type="AlphaFoldDB" id="A0A4S4ELW8"/>
<organism evidence="9 10">
    <name type="scientific">Camellia sinensis var. sinensis</name>
    <name type="common">China tea</name>
    <dbReference type="NCBI Taxonomy" id="542762"/>
    <lineage>
        <taxon>Eukaryota</taxon>
        <taxon>Viridiplantae</taxon>
        <taxon>Streptophyta</taxon>
        <taxon>Embryophyta</taxon>
        <taxon>Tracheophyta</taxon>
        <taxon>Spermatophyta</taxon>
        <taxon>Magnoliopsida</taxon>
        <taxon>eudicotyledons</taxon>
        <taxon>Gunneridae</taxon>
        <taxon>Pentapetalae</taxon>
        <taxon>asterids</taxon>
        <taxon>Ericales</taxon>
        <taxon>Theaceae</taxon>
        <taxon>Camellia</taxon>
    </lineage>
</organism>
<dbReference type="STRING" id="542762.A0A4S4ELW8"/>
<dbReference type="Proteomes" id="UP000306102">
    <property type="component" value="Unassembled WGS sequence"/>
</dbReference>
<sequence>MAGEVRRWVVVVCVVVVVVLSGVAEAEPQVPCYFIFGDSLVDNGNNNNIASLARANYLPYGIDFPEGPTGRFSNGKTTVDVIAELLGFDNYIPPYSVARGKDILKGVNYASAAAGIRDETGQQLGARITMKGQVNNYKNTVSQVVDMLGDEDSAKNYLSQCIYSVGLGSNDYLNNYFMPTYYSTSRQYTPEQYAQVLIQQYSQQIRVGFWTRAIRIIRAIRAIRANPSSKYKASGRAWAAMLGFMVGLGRAWALPNTIRVGLGQTPNPTEPARTLYNYGARKVVCIGVGQIGCIPNALAQNSPDGSSCVQNVNSANLLFNDQLKSLVDDFNNNLPGAKFIYINAYGIFHDLISRPSSFGFKVTNAGCCGVGRNNGQITCLPFQTPCHNRNEYLFWDAFHPGEAANIIMGKRSYSAESSLDAYPVDIRRLAQL</sequence>
<evidence type="ECO:0000313" key="10">
    <source>
        <dbReference type="Proteomes" id="UP000306102"/>
    </source>
</evidence>
<gene>
    <name evidence="9" type="ORF">TEA_014737</name>
</gene>
<evidence type="ECO:0000256" key="8">
    <source>
        <dbReference type="SAM" id="SignalP"/>
    </source>
</evidence>
<protein>
    <recommendedName>
        <fullName evidence="11">GDSL esterase/lipase</fullName>
    </recommendedName>
</protein>
<dbReference type="GO" id="GO:0016042">
    <property type="term" value="P:lipid catabolic process"/>
    <property type="evidence" value="ECO:0007669"/>
    <property type="project" value="UniProtKB-KW"/>
</dbReference>
<evidence type="ECO:0000256" key="6">
    <source>
        <dbReference type="ARBA" id="ARBA00022963"/>
    </source>
</evidence>
<evidence type="ECO:0000256" key="3">
    <source>
        <dbReference type="ARBA" id="ARBA00022525"/>
    </source>
</evidence>
<dbReference type="PANTHER" id="PTHR45650">
    <property type="entry name" value="GDSL-LIKE LIPASE/ACYLHYDROLASE-RELATED"/>
    <property type="match status" value="1"/>
</dbReference>
<dbReference type="Pfam" id="PF00657">
    <property type="entry name" value="Lipase_GDSL"/>
    <property type="match status" value="2"/>
</dbReference>
<dbReference type="PANTHER" id="PTHR45650:SF3">
    <property type="entry name" value="OS01G0748500 PROTEIN"/>
    <property type="match status" value="1"/>
</dbReference>
<dbReference type="Gene3D" id="3.40.50.1110">
    <property type="entry name" value="SGNH hydrolase"/>
    <property type="match status" value="1"/>
</dbReference>
<dbReference type="InterPro" id="IPR051238">
    <property type="entry name" value="GDSL_esterase/lipase"/>
</dbReference>
<keyword evidence="3" id="KW-0964">Secreted</keyword>
<dbReference type="EMBL" id="SDRB02003467">
    <property type="protein sequence ID" value="THG17628.1"/>
    <property type="molecule type" value="Genomic_DNA"/>
</dbReference>
<keyword evidence="6" id="KW-0442">Lipid degradation</keyword>
<evidence type="ECO:0000256" key="4">
    <source>
        <dbReference type="ARBA" id="ARBA00022729"/>
    </source>
</evidence>
<name>A0A4S4ELW8_CAMSN</name>
<evidence type="ECO:0000256" key="1">
    <source>
        <dbReference type="ARBA" id="ARBA00004613"/>
    </source>
</evidence>
<dbReference type="InterPro" id="IPR036514">
    <property type="entry name" value="SGNH_hydro_sf"/>
</dbReference>
<evidence type="ECO:0000256" key="7">
    <source>
        <dbReference type="ARBA" id="ARBA00023098"/>
    </source>
</evidence>
<feature type="chain" id="PRO_5020894210" description="GDSL esterase/lipase" evidence="8">
    <location>
        <begin position="27"/>
        <end position="432"/>
    </location>
</feature>
<comment type="subcellular location">
    <subcellularLocation>
        <location evidence="1">Secreted</location>
    </subcellularLocation>
</comment>